<reference evidence="1 2" key="1">
    <citation type="submission" date="2019-03" db="EMBL/GenBank/DDBJ databases">
        <title>First draft genome of Liparis tanakae, snailfish: a comprehensive survey of snailfish specific genes.</title>
        <authorList>
            <person name="Kim W."/>
            <person name="Song I."/>
            <person name="Jeong J.-H."/>
            <person name="Kim D."/>
            <person name="Kim S."/>
            <person name="Ryu S."/>
            <person name="Song J.Y."/>
            <person name="Lee S.K."/>
        </authorList>
    </citation>
    <scope>NUCLEOTIDE SEQUENCE [LARGE SCALE GENOMIC DNA]</scope>
    <source>
        <tissue evidence="1">Muscle</tissue>
    </source>
</reference>
<dbReference type="EMBL" id="SRLO01000025">
    <property type="protein sequence ID" value="TNN84618.1"/>
    <property type="molecule type" value="Genomic_DNA"/>
</dbReference>
<comment type="caution">
    <text evidence="1">The sequence shown here is derived from an EMBL/GenBank/DDBJ whole genome shotgun (WGS) entry which is preliminary data.</text>
</comment>
<dbReference type="Proteomes" id="UP000314294">
    <property type="component" value="Unassembled WGS sequence"/>
</dbReference>
<evidence type="ECO:0000313" key="2">
    <source>
        <dbReference type="Proteomes" id="UP000314294"/>
    </source>
</evidence>
<dbReference type="AlphaFoldDB" id="A0A4Z2J4K2"/>
<sequence length="67" mass="7180">MLAHGWLWSSGIFQRLRSAPGSASFGAGNVASVQTFDSQLRARSKIRAWDSAAAPTAAATWEKLSDE</sequence>
<protein>
    <submittedName>
        <fullName evidence="1">Uncharacterized protein</fullName>
    </submittedName>
</protein>
<gene>
    <name evidence="1" type="ORF">EYF80_005033</name>
</gene>
<organism evidence="1 2">
    <name type="scientific">Liparis tanakae</name>
    <name type="common">Tanaka's snailfish</name>
    <dbReference type="NCBI Taxonomy" id="230148"/>
    <lineage>
        <taxon>Eukaryota</taxon>
        <taxon>Metazoa</taxon>
        <taxon>Chordata</taxon>
        <taxon>Craniata</taxon>
        <taxon>Vertebrata</taxon>
        <taxon>Euteleostomi</taxon>
        <taxon>Actinopterygii</taxon>
        <taxon>Neopterygii</taxon>
        <taxon>Teleostei</taxon>
        <taxon>Neoteleostei</taxon>
        <taxon>Acanthomorphata</taxon>
        <taxon>Eupercaria</taxon>
        <taxon>Perciformes</taxon>
        <taxon>Cottioidei</taxon>
        <taxon>Cottales</taxon>
        <taxon>Liparidae</taxon>
        <taxon>Liparis</taxon>
    </lineage>
</organism>
<accession>A0A4Z2J4K2</accession>
<keyword evidence="2" id="KW-1185">Reference proteome</keyword>
<name>A0A4Z2J4K2_9TELE</name>
<evidence type="ECO:0000313" key="1">
    <source>
        <dbReference type="EMBL" id="TNN84618.1"/>
    </source>
</evidence>
<proteinExistence type="predicted"/>